<evidence type="ECO:0000256" key="6">
    <source>
        <dbReference type="SAM" id="Phobius"/>
    </source>
</evidence>
<keyword evidence="4 6" id="KW-0472">Membrane</keyword>
<keyword evidence="2 6" id="KW-0812">Transmembrane</keyword>
<sequence length="668" mass="73208">EIADILSEEEEDTFDVKECCTKCQQRFCSIRALRRRFPITTWLPHYSLADLKGDVIAGVTVALTVIPQGLALAALAGLPQQYGLYTAFMGCFMYVIFGSCKDLTIGPTAIMSIIVSEHVHVGGITYSVLLTFLCGSIQLLMGILNLGFLINFISAPVISGFTSAAAITIATTQLKGIFGLSFSSEGFIDTLHHLFDNISSTNIADMLLGFCSVILLVIIKHFKDRKFSEDSTLSSAVRKVLEITWMIIATARNALLVLICGGVAAILLAYNYKPFTLTKDVPPGLPGFHPPAFSYYDNSSNATLHKNFIDICKDLGSGIIIIPLLSLLEAIAIAKAFSKGKKLDATQEMIALGICNVMGSFVSAYPATGSFSRTAINNNTGVRTPLGGLFTGGTVILALAVLAPFFKYIPNATLSAMIFTAVLYMVHYQDVIVMWRSNKPDLLPWGVTFVFSFILGLEYGIILGVAIAMIMLLYTTARPKVNSSIKQTSEGFNYLFVKPDRTVLFPSAEYFRTKVTKAFPSKNTTLDDELCTVVIDGEYLTEIDYTMAVGVKNMIETFRKDDVITIFTNLKPSIIRTLQGTRPSVFHYCRSIDQVQSVIDRYAKTQDENEDASGEEKKSNFPHNYPTTNSFQPLIGEGGTDLVDEEENQDGVDKEANQIVEIPNSSVC</sequence>
<dbReference type="PANTHER" id="PTHR11814">
    <property type="entry name" value="SULFATE TRANSPORTER"/>
    <property type="match status" value="1"/>
</dbReference>
<evidence type="ECO:0000256" key="5">
    <source>
        <dbReference type="SAM" id="MobiDB-lite"/>
    </source>
</evidence>
<dbReference type="InterPro" id="IPR001902">
    <property type="entry name" value="SLC26A/SulP_fam"/>
</dbReference>
<dbReference type="CDD" id="cd07042">
    <property type="entry name" value="STAS_SulP_like_sulfate_transporter"/>
    <property type="match status" value="1"/>
</dbReference>
<feature type="transmembrane region" description="Helical" evidence="6">
    <location>
        <begin position="82"/>
        <end position="99"/>
    </location>
</feature>
<evidence type="ECO:0000256" key="4">
    <source>
        <dbReference type="ARBA" id="ARBA00023136"/>
    </source>
</evidence>
<evidence type="ECO:0000259" key="8">
    <source>
        <dbReference type="Pfam" id="PF01740"/>
    </source>
</evidence>
<feature type="transmembrane region" description="Helical" evidence="6">
    <location>
        <begin position="315"/>
        <end position="337"/>
    </location>
</feature>
<feature type="domain" description="SLC26A/SulP transporter" evidence="7">
    <location>
        <begin position="51"/>
        <end position="447"/>
    </location>
</feature>
<proteinExistence type="predicted"/>
<name>A0ABM1BGY7_LIMPO</name>
<dbReference type="InterPro" id="IPR011547">
    <property type="entry name" value="SLC26A/SulP_dom"/>
</dbReference>
<dbReference type="Proteomes" id="UP000694941">
    <property type="component" value="Unplaced"/>
</dbReference>
<feature type="transmembrane region" description="Helical" evidence="6">
    <location>
        <begin position="349"/>
        <end position="367"/>
    </location>
</feature>
<evidence type="ECO:0000313" key="10">
    <source>
        <dbReference type="RefSeq" id="XP_013781797.1"/>
    </source>
</evidence>
<feature type="transmembrane region" description="Helical" evidence="6">
    <location>
        <begin position="203"/>
        <end position="222"/>
    </location>
</feature>
<feature type="compositionally biased region" description="Polar residues" evidence="5">
    <location>
        <begin position="621"/>
        <end position="632"/>
    </location>
</feature>
<feature type="non-terminal residue" evidence="10">
    <location>
        <position position="1"/>
    </location>
</feature>
<accession>A0ABM1BGY7</accession>
<organism evidence="9 10">
    <name type="scientific">Limulus polyphemus</name>
    <name type="common">Atlantic horseshoe crab</name>
    <dbReference type="NCBI Taxonomy" id="6850"/>
    <lineage>
        <taxon>Eukaryota</taxon>
        <taxon>Metazoa</taxon>
        <taxon>Ecdysozoa</taxon>
        <taxon>Arthropoda</taxon>
        <taxon>Chelicerata</taxon>
        <taxon>Merostomata</taxon>
        <taxon>Xiphosura</taxon>
        <taxon>Limulidae</taxon>
        <taxon>Limulus</taxon>
    </lineage>
</organism>
<keyword evidence="9" id="KW-1185">Reference proteome</keyword>
<gene>
    <name evidence="10" type="primary">LOC106466102</name>
</gene>
<evidence type="ECO:0000313" key="9">
    <source>
        <dbReference type="Proteomes" id="UP000694941"/>
    </source>
</evidence>
<dbReference type="InterPro" id="IPR036513">
    <property type="entry name" value="STAS_dom_sf"/>
</dbReference>
<reference evidence="10" key="1">
    <citation type="submission" date="2025-08" db="UniProtKB">
        <authorList>
            <consortium name="RefSeq"/>
        </authorList>
    </citation>
    <scope>IDENTIFICATION</scope>
    <source>
        <tissue evidence="10">Muscle</tissue>
    </source>
</reference>
<feature type="domain" description="STAS" evidence="8">
    <location>
        <begin position="491"/>
        <end position="580"/>
    </location>
</feature>
<dbReference type="Pfam" id="PF00916">
    <property type="entry name" value="Sulfate_transp"/>
    <property type="match status" value="1"/>
</dbReference>
<evidence type="ECO:0000256" key="3">
    <source>
        <dbReference type="ARBA" id="ARBA00022989"/>
    </source>
</evidence>
<feature type="transmembrane region" description="Helical" evidence="6">
    <location>
        <begin position="55"/>
        <end position="75"/>
    </location>
</feature>
<feature type="transmembrane region" description="Helical" evidence="6">
    <location>
        <begin position="412"/>
        <end position="429"/>
    </location>
</feature>
<feature type="region of interest" description="Disordered" evidence="5">
    <location>
        <begin position="605"/>
        <end position="668"/>
    </location>
</feature>
<evidence type="ECO:0000259" key="7">
    <source>
        <dbReference type="Pfam" id="PF00916"/>
    </source>
</evidence>
<feature type="transmembrane region" description="Helical" evidence="6">
    <location>
        <begin position="387"/>
        <end position="405"/>
    </location>
</feature>
<feature type="transmembrane region" description="Helical" evidence="6">
    <location>
        <begin position="449"/>
        <end position="474"/>
    </location>
</feature>
<protein>
    <submittedName>
        <fullName evidence="10">Sodium-independent sulfate anion transporter-like</fullName>
    </submittedName>
</protein>
<feature type="transmembrane region" description="Helical" evidence="6">
    <location>
        <begin position="148"/>
        <end position="170"/>
    </location>
</feature>
<keyword evidence="3 6" id="KW-1133">Transmembrane helix</keyword>
<dbReference type="RefSeq" id="XP_013781797.1">
    <property type="nucleotide sequence ID" value="XM_013926343.2"/>
</dbReference>
<dbReference type="Pfam" id="PF01740">
    <property type="entry name" value="STAS"/>
    <property type="match status" value="1"/>
</dbReference>
<evidence type="ECO:0000256" key="2">
    <source>
        <dbReference type="ARBA" id="ARBA00022692"/>
    </source>
</evidence>
<dbReference type="Gene3D" id="3.30.750.24">
    <property type="entry name" value="STAS domain"/>
    <property type="match status" value="1"/>
</dbReference>
<dbReference type="InterPro" id="IPR002645">
    <property type="entry name" value="STAS_dom"/>
</dbReference>
<evidence type="ECO:0000256" key="1">
    <source>
        <dbReference type="ARBA" id="ARBA00004141"/>
    </source>
</evidence>
<feature type="transmembrane region" description="Helical" evidence="6">
    <location>
        <begin position="119"/>
        <end position="141"/>
    </location>
</feature>
<dbReference type="GeneID" id="106466102"/>
<feature type="transmembrane region" description="Helical" evidence="6">
    <location>
        <begin position="243"/>
        <end position="270"/>
    </location>
</feature>
<comment type="subcellular location">
    <subcellularLocation>
        <location evidence="1">Membrane</location>
        <topology evidence="1">Multi-pass membrane protein</topology>
    </subcellularLocation>
</comment>